<reference evidence="11" key="1">
    <citation type="journal article" date="2014" name="Int. J. Syst. Evol. Microbiol.">
        <title>Complete genome sequence of Corynebacterium casei LMG S-19264T (=DSM 44701T), isolated from a smear-ripened cheese.</title>
        <authorList>
            <consortium name="US DOE Joint Genome Institute (JGI-PGF)"/>
            <person name="Walter F."/>
            <person name="Albersmeier A."/>
            <person name="Kalinowski J."/>
            <person name="Ruckert C."/>
        </authorList>
    </citation>
    <scope>NUCLEOTIDE SEQUENCE</scope>
    <source>
        <strain evidence="11">CGMCC 1.15425</strain>
    </source>
</reference>
<dbReference type="GO" id="GO:0005507">
    <property type="term" value="F:copper ion binding"/>
    <property type="evidence" value="ECO:0007669"/>
    <property type="project" value="InterPro"/>
</dbReference>
<evidence type="ECO:0000256" key="2">
    <source>
        <dbReference type="ARBA" id="ARBA00004382"/>
    </source>
</evidence>
<evidence type="ECO:0000313" key="12">
    <source>
        <dbReference type="Proteomes" id="UP000627715"/>
    </source>
</evidence>
<evidence type="ECO:0000256" key="5">
    <source>
        <dbReference type="ARBA" id="ARBA00022692"/>
    </source>
</evidence>
<dbReference type="InterPro" id="IPR023471">
    <property type="entry name" value="CtaG/Cox11_dom_sf"/>
</dbReference>
<dbReference type="Proteomes" id="UP000627715">
    <property type="component" value="Unassembled WGS sequence"/>
</dbReference>
<feature type="transmembrane region" description="Helical" evidence="10">
    <location>
        <begin position="13"/>
        <end position="35"/>
    </location>
</feature>
<evidence type="ECO:0000256" key="8">
    <source>
        <dbReference type="ARBA" id="ARBA00023008"/>
    </source>
</evidence>
<keyword evidence="5 10" id="KW-0812">Transmembrane</keyword>
<keyword evidence="9 10" id="KW-0472">Membrane</keyword>
<dbReference type="SUPFAM" id="SSF110111">
    <property type="entry name" value="Ctag/Cox11"/>
    <property type="match status" value="1"/>
</dbReference>
<evidence type="ECO:0000256" key="3">
    <source>
        <dbReference type="ARBA" id="ARBA00009620"/>
    </source>
</evidence>
<dbReference type="Gene3D" id="2.60.370.10">
    <property type="entry name" value="Ctag/Cox11"/>
    <property type="match status" value="1"/>
</dbReference>
<evidence type="ECO:0000256" key="7">
    <source>
        <dbReference type="ARBA" id="ARBA00022989"/>
    </source>
</evidence>
<gene>
    <name evidence="11" type="ORF">GCM10011403_15710</name>
</gene>
<evidence type="ECO:0000256" key="10">
    <source>
        <dbReference type="SAM" id="Phobius"/>
    </source>
</evidence>
<keyword evidence="7 10" id="KW-1133">Transmembrane helix</keyword>
<evidence type="ECO:0000256" key="6">
    <source>
        <dbReference type="ARBA" id="ARBA00022968"/>
    </source>
</evidence>
<reference evidence="11" key="2">
    <citation type="submission" date="2020-09" db="EMBL/GenBank/DDBJ databases">
        <authorList>
            <person name="Sun Q."/>
            <person name="Zhou Y."/>
        </authorList>
    </citation>
    <scope>NUCLEOTIDE SEQUENCE</scope>
    <source>
        <strain evidence="11">CGMCC 1.15425</strain>
    </source>
</reference>
<dbReference type="NCBIfam" id="NF003465">
    <property type="entry name" value="PRK05089.1"/>
    <property type="match status" value="1"/>
</dbReference>
<protein>
    <recommendedName>
        <fullName evidence="4">Cytochrome c oxidase assembly protein CtaG</fullName>
    </recommendedName>
</protein>
<name>A0A917GW51_9GAMM</name>
<keyword evidence="6" id="KW-0735">Signal-anchor</keyword>
<dbReference type="GO" id="GO:0005886">
    <property type="term" value="C:plasma membrane"/>
    <property type="evidence" value="ECO:0007669"/>
    <property type="project" value="UniProtKB-SubCell"/>
</dbReference>
<evidence type="ECO:0000256" key="1">
    <source>
        <dbReference type="ARBA" id="ARBA00004007"/>
    </source>
</evidence>
<evidence type="ECO:0000313" key="11">
    <source>
        <dbReference type="EMBL" id="GGG59171.1"/>
    </source>
</evidence>
<dbReference type="AlphaFoldDB" id="A0A917GW51"/>
<comment type="function">
    <text evidence="1">Exerts its effect at some terminal stage of cytochrome c oxidase synthesis, probably by being involved in the insertion of the copper B into subunit I.</text>
</comment>
<dbReference type="Pfam" id="PF04442">
    <property type="entry name" value="CtaG_Cox11"/>
    <property type="match status" value="1"/>
</dbReference>
<evidence type="ECO:0000256" key="4">
    <source>
        <dbReference type="ARBA" id="ARBA00015384"/>
    </source>
</evidence>
<keyword evidence="12" id="KW-1185">Reference proteome</keyword>
<dbReference type="EMBL" id="BMIY01000006">
    <property type="protein sequence ID" value="GGG59171.1"/>
    <property type="molecule type" value="Genomic_DNA"/>
</dbReference>
<dbReference type="PANTHER" id="PTHR21320:SF3">
    <property type="entry name" value="CYTOCHROME C OXIDASE ASSEMBLY PROTEIN COX11, MITOCHONDRIAL-RELATED"/>
    <property type="match status" value="1"/>
</dbReference>
<evidence type="ECO:0000256" key="9">
    <source>
        <dbReference type="ARBA" id="ARBA00023136"/>
    </source>
</evidence>
<comment type="caution">
    <text evidence="11">The sequence shown here is derived from an EMBL/GenBank/DDBJ whole genome shotgun (WGS) entry which is preliminary data.</text>
</comment>
<keyword evidence="8" id="KW-0186">Copper</keyword>
<proteinExistence type="inferred from homology"/>
<comment type="subcellular location">
    <subcellularLocation>
        <location evidence="2">Cell inner membrane</location>
        <topology evidence="2">Single-pass type II membrane protein</topology>
        <orientation evidence="2">Periplasmic side</orientation>
    </subcellularLocation>
</comment>
<accession>A0A917GW51</accession>
<dbReference type="RefSeq" id="WP_068812324.1">
    <property type="nucleotide sequence ID" value="NZ_BMIY01000006.1"/>
</dbReference>
<dbReference type="PANTHER" id="PTHR21320">
    <property type="entry name" value="CYTOCHROME C OXIDASE ASSEMBLY PROTEIN COX11-RELATED"/>
    <property type="match status" value="1"/>
</dbReference>
<comment type="similarity">
    <text evidence="3">Belongs to the COX11/CtaG family.</text>
</comment>
<sequence length="189" mass="20911">MSDKSVQNGTKKLAVKLGFAVVGMFAFGFALVPLYDVICDITGLNGKTGERVEAVQAGMLVDEQREVTIQFTTRQNDVDGVFKAEVPQMTLKPGEMKLTSYRVSNPSDEVRVVQAIPSVAPNAAALHLNKVECFCFQEQILEPGQTVDMPLRFFIDPKIPEQISKLTLSYTLYDITEKHQQAANKIASR</sequence>
<dbReference type="InterPro" id="IPR007533">
    <property type="entry name" value="Cyt_c_oxidase_assmbl_CtaG"/>
</dbReference>
<organism evidence="11 12">
    <name type="scientific">Pseudohongiella nitratireducens</name>
    <dbReference type="NCBI Taxonomy" id="1768907"/>
    <lineage>
        <taxon>Bacteria</taxon>
        <taxon>Pseudomonadati</taxon>
        <taxon>Pseudomonadota</taxon>
        <taxon>Gammaproteobacteria</taxon>
        <taxon>Pseudomonadales</taxon>
        <taxon>Pseudohongiellaceae</taxon>
        <taxon>Pseudohongiella</taxon>
    </lineage>
</organism>
<dbReference type="OrthoDB" id="9804841at2"/>
<dbReference type="PIRSF" id="PIRSF005413">
    <property type="entry name" value="COX11"/>
    <property type="match status" value="1"/>
</dbReference>